<protein>
    <submittedName>
        <fullName evidence="2">Uncharacterized protein</fullName>
    </submittedName>
</protein>
<gene>
    <name evidence="2" type="ORF">MTR67_002352</name>
</gene>
<keyword evidence="3" id="KW-1185">Reference proteome</keyword>
<dbReference type="EMBL" id="CP133612">
    <property type="protein sequence ID" value="WMV08967.1"/>
    <property type="molecule type" value="Genomic_DNA"/>
</dbReference>
<feature type="region of interest" description="Disordered" evidence="1">
    <location>
        <begin position="1"/>
        <end position="53"/>
    </location>
</feature>
<dbReference type="AlphaFoldDB" id="A0AAF0PQD8"/>
<evidence type="ECO:0000313" key="2">
    <source>
        <dbReference type="EMBL" id="WMV08967.1"/>
    </source>
</evidence>
<name>A0AAF0PQD8_SOLVR</name>
<evidence type="ECO:0000256" key="1">
    <source>
        <dbReference type="SAM" id="MobiDB-lite"/>
    </source>
</evidence>
<feature type="region of interest" description="Disordered" evidence="1">
    <location>
        <begin position="153"/>
        <end position="172"/>
    </location>
</feature>
<organism evidence="2 3">
    <name type="scientific">Solanum verrucosum</name>
    <dbReference type="NCBI Taxonomy" id="315347"/>
    <lineage>
        <taxon>Eukaryota</taxon>
        <taxon>Viridiplantae</taxon>
        <taxon>Streptophyta</taxon>
        <taxon>Embryophyta</taxon>
        <taxon>Tracheophyta</taxon>
        <taxon>Spermatophyta</taxon>
        <taxon>Magnoliopsida</taxon>
        <taxon>eudicotyledons</taxon>
        <taxon>Gunneridae</taxon>
        <taxon>Pentapetalae</taxon>
        <taxon>asterids</taxon>
        <taxon>lamiids</taxon>
        <taxon>Solanales</taxon>
        <taxon>Solanaceae</taxon>
        <taxon>Solanoideae</taxon>
        <taxon>Solaneae</taxon>
        <taxon>Solanum</taxon>
    </lineage>
</organism>
<accession>A0AAF0PQD8</accession>
<evidence type="ECO:0000313" key="3">
    <source>
        <dbReference type="Proteomes" id="UP001234989"/>
    </source>
</evidence>
<proteinExistence type="predicted"/>
<reference evidence="2" key="1">
    <citation type="submission" date="2023-08" db="EMBL/GenBank/DDBJ databases">
        <title>A de novo genome assembly of Solanum verrucosum Schlechtendal, a Mexican diploid species geographically isolated from the other diploid A-genome species in potato relatives.</title>
        <authorList>
            <person name="Hosaka K."/>
        </authorList>
    </citation>
    <scope>NUCLEOTIDE SEQUENCE</scope>
    <source>
        <tissue evidence="2">Young leaves</tissue>
    </source>
</reference>
<sequence length="295" mass="32119">MARPEAKLPPTWEKCTGKGKGLVKPSPTEASSDSMGIYDTHLTTSKSDGEVNSGSRFPVCISELKDDHTLLRRRVELCSKALYDPARLLVTPIPPLPPAQTVEQKTNVQVTPTFSMGIRMIDVEYTRDEAERRRDAPVETSPIVNMEMLQENTAPPTQAGEPSGTLGTSTTIPSRSAAAATSIDVIAASRPPLTQAILFKMGHLAQSADVSMKAKEQGKDITRKKGAKKLKKLKKNKFDFHQSHSANLPKVPAGQPMDKANSATKRVIWQSADWISDGSSDCLKSQKQSVEKPSQ</sequence>
<dbReference type="Proteomes" id="UP001234989">
    <property type="component" value="Chromosome 1"/>
</dbReference>
<feature type="compositionally biased region" description="Polar residues" evidence="1">
    <location>
        <begin position="41"/>
        <end position="53"/>
    </location>
</feature>